<dbReference type="InterPro" id="IPR041339">
    <property type="entry name" value="Ig-like_bac"/>
</dbReference>
<dbReference type="CDD" id="cd00198">
    <property type="entry name" value="vWFA"/>
    <property type="match status" value="1"/>
</dbReference>
<feature type="non-terminal residue" evidence="3">
    <location>
        <position position="1"/>
    </location>
</feature>
<dbReference type="Proteomes" id="UP000244080">
    <property type="component" value="Unassembled WGS sequence"/>
</dbReference>
<dbReference type="EMBL" id="PIGA01000036">
    <property type="protein sequence ID" value="PTP16362.1"/>
    <property type="molecule type" value="Genomic_DNA"/>
</dbReference>
<dbReference type="InterPro" id="IPR036465">
    <property type="entry name" value="vWFA_dom_sf"/>
</dbReference>
<reference evidence="3 4" key="1">
    <citation type="submission" date="2017-11" db="EMBL/GenBank/DDBJ databases">
        <title>Population delineation of vibrios coincides with oyster pathogenicity.</title>
        <authorList>
            <person name="Bruto M."/>
            <person name="Labreuche Y."/>
            <person name="James A."/>
            <person name="Piel D."/>
            <person name="Chenivesse S."/>
            <person name="Petton B."/>
            <person name="Polz M.F."/>
            <person name="Le Roux F."/>
        </authorList>
    </citation>
    <scope>NUCLEOTIDE SEQUENCE [LARGE SCALE GENOMIC DNA]</scope>
    <source>
        <strain evidence="3 4">1F_55</strain>
    </source>
</reference>
<dbReference type="Gene3D" id="2.150.10.10">
    <property type="entry name" value="Serralysin-like metalloprotease, C-terminal"/>
    <property type="match status" value="1"/>
</dbReference>
<dbReference type="InterPro" id="IPR001343">
    <property type="entry name" value="Hemolysn_Ca-bd"/>
</dbReference>
<dbReference type="InterPro" id="IPR018247">
    <property type="entry name" value="EF_Hand_1_Ca_BS"/>
</dbReference>
<dbReference type="InterPro" id="IPR018511">
    <property type="entry name" value="Hemolysin-typ_Ca-bd_CS"/>
</dbReference>
<dbReference type="InterPro" id="IPR038081">
    <property type="entry name" value="CalX-like_sf"/>
</dbReference>
<proteinExistence type="predicted"/>
<dbReference type="Gene3D" id="2.60.40.2030">
    <property type="match status" value="1"/>
</dbReference>
<dbReference type="InterPro" id="IPR002035">
    <property type="entry name" value="VWF_A"/>
</dbReference>
<dbReference type="PROSITE" id="PS50234">
    <property type="entry name" value="VWFA"/>
    <property type="match status" value="1"/>
</dbReference>
<dbReference type="Gene3D" id="2.60.40.1200">
    <property type="match status" value="1"/>
</dbReference>
<organism evidence="3 4">
    <name type="scientific">Vibrio splendidus</name>
    <dbReference type="NCBI Taxonomy" id="29497"/>
    <lineage>
        <taxon>Bacteria</taxon>
        <taxon>Pseudomonadati</taxon>
        <taxon>Pseudomonadota</taxon>
        <taxon>Gammaproteobacteria</taxon>
        <taxon>Vibrionales</taxon>
        <taxon>Vibrionaceae</taxon>
        <taxon>Vibrio</taxon>
    </lineage>
</organism>
<dbReference type="SUPFAM" id="SSF51120">
    <property type="entry name" value="beta-Roll"/>
    <property type="match status" value="1"/>
</dbReference>
<dbReference type="SUPFAM" id="SSF141072">
    <property type="entry name" value="CalX-like"/>
    <property type="match status" value="1"/>
</dbReference>
<dbReference type="PROSITE" id="PS00330">
    <property type="entry name" value="HEMOLYSIN_CALCIUM"/>
    <property type="match status" value="2"/>
</dbReference>
<dbReference type="SUPFAM" id="SSF53300">
    <property type="entry name" value="vWA-like"/>
    <property type="match status" value="1"/>
</dbReference>
<protein>
    <recommendedName>
        <fullName evidence="2">VWFA domain-containing protein</fullName>
    </recommendedName>
</protein>
<evidence type="ECO:0000313" key="3">
    <source>
        <dbReference type="EMBL" id="PTP16362.1"/>
    </source>
</evidence>
<dbReference type="InterPro" id="IPR011049">
    <property type="entry name" value="Serralysin-like_metalloprot_C"/>
</dbReference>
<dbReference type="Pfam" id="PF18200">
    <property type="entry name" value="Big_11"/>
    <property type="match status" value="1"/>
</dbReference>
<evidence type="ECO:0000256" key="1">
    <source>
        <dbReference type="ARBA" id="ARBA00022837"/>
    </source>
</evidence>
<dbReference type="PROSITE" id="PS00018">
    <property type="entry name" value="EF_HAND_1"/>
    <property type="match status" value="1"/>
</dbReference>
<feature type="domain" description="VWFA" evidence="2">
    <location>
        <begin position="1015"/>
        <end position="1135"/>
    </location>
</feature>
<evidence type="ECO:0000259" key="2">
    <source>
        <dbReference type="PROSITE" id="PS50234"/>
    </source>
</evidence>
<evidence type="ECO:0000313" key="4">
    <source>
        <dbReference type="Proteomes" id="UP000244080"/>
    </source>
</evidence>
<dbReference type="GO" id="GO:0005509">
    <property type="term" value="F:calcium ion binding"/>
    <property type="evidence" value="ECO:0007669"/>
    <property type="project" value="InterPro"/>
</dbReference>
<sequence>AANDSAAVTINDAGDRPTVSTINNTEVAEGGTATFDVTLSNASTTATTVSMTLAAESATADTDFTNTSVTITYADGTTAIVEVNVDGTFEVAVPADDTRFRVSVATTEDAAYEGDETFTVSGQTATQASAVTGTGTIIDDDFVPTSSDGVIDIDEDTSTFIEWDSFGISDVDSPDSALGIEITDLPDNGQFEYFGDDGQWHEISVGQVIDKGEFDANRVRFTPDEDESGYDSHLTPGVGDQQQDYAQIGFKPTDGINVGEESTVAINVTPIADAPNLFTSIDGIQLPDQQFNVSMWNGVSVGYQYGVGNGVDPDTLINVIDGLDSNSSSLSNVNDVRDASQGAGQATLITGLIYLEAGKSYDFVGNADDSLAIKIGGELTDDARWGDSSGSIQGIAFTPTVSGFYPIEVYHHNQSGPGNFDVNVSVDGASPVNLDNTNFGVVSDVSQLDSIDIRTSQLINENGVEFYQVYTTNEGPQDTRIPLTELQASLNDTDGSESLAVNVSGFPIGSELSDGVNSHTFTSTNETFDISSWDMTSLTVLPPSGSHDDFTIDVEAIASEKDSTSTATTTTSIDVVVHEYNATNTKPDTRTVDEDTSVSGNVLTNDTDTDNTLSLQSIEVGGTSYNAGDTITLTGGELTVEQDGSYSFVPSEHWSGNVPTVTYTTNTGVSDTLDITVSAVADAPRVTIAVGELQQTQAVPDFGTSPSDIRNLVSNGETSIGGVNFDHVDQSPGFNNGNQGDDLMIAPDNAAAQQFVGDQQAVNLTQQGSDTFVGTSGNDSFYGGNGAQDSEVETDTVIYQGKLSEYDLDFRGLEHSQVPYWLVKDSLERDTSSDNSPSTEDGDHLYGIERIIFSDAIVEIDSETGEYTVLQDSVIPLDISAELVDNDGSESLGNEFTLEGIPQGVELYIGGQLISPSIDGSYSIVIPVFGDVSAELRIPYSYEGDLDFELSVSASSSESVNSYEAITNTSADISFRSYDLESGSHGDDNIKGTENNDLIVGDVQGIQIVAGEDYNIAFILDTSGSMGRDVETAKDELLVVFDAILASSQGQHSGQVNILITDFSDNSNTSVSVDLSSQNPRGQFVAALDSITDAGGGGTNYEAGFQSAVEWFADQNGGNNISYFISDGEPTSFTDSRLMKSEFDEILIDYDLSTNQVITLADLLPAGYTSGVVNYQGKVLIDDKHKLYSPLTGERIGDLSINGNSYDYYDKGGVNKQGQHMYQLLALMSSVDAIGLGNSLDEDVLEDYDSDGLVETSIDVTKLSEVILGKEVSLLQGEDQIDALAGDDIMFGDLVQFDGISGQGVAAIQKYVAQETGEQLSSVSARDIHNYISDNVQDFDQSRANDKDDVLSGGEGDDILYGQGGDDTLIGGLGNDILVGGDGDDLFQWVDQPFQGDVDTISDFALGEDHLDISQLLPTENNMSDLLEHIAIEKVDNGGGDKDLVITISEDASNSGQTQTIVLDNTGNQFDSVNAQGDGSVISSDLSNLVNQLFVNLPDQ</sequence>
<keyword evidence="1" id="KW-0106">Calcium</keyword>
<dbReference type="Pfam" id="PF00353">
    <property type="entry name" value="HemolysinCabind"/>
    <property type="match status" value="3"/>
</dbReference>
<name>A0A2T5EAL4_VIBSP</name>
<dbReference type="Gene3D" id="3.40.50.410">
    <property type="entry name" value="von Willebrand factor, type A domain"/>
    <property type="match status" value="1"/>
</dbReference>
<dbReference type="Pfam" id="PF13519">
    <property type="entry name" value="VWA_2"/>
    <property type="match status" value="1"/>
</dbReference>
<dbReference type="RefSeq" id="WP_108112756.1">
    <property type="nucleotide sequence ID" value="NZ_CAWNZY010000047.1"/>
</dbReference>
<gene>
    <name evidence="3" type="ORF">CWO36_18975</name>
</gene>
<accession>A0A2T5EAL4</accession>
<dbReference type="PRINTS" id="PR00313">
    <property type="entry name" value="CABNDNGRPT"/>
</dbReference>
<comment type="caution">
    <text evidence="3">The sequence shown here is derived from an EMBL/GenBank/DDBJ whole genome shotgun (WGS) entry which is preliminary data.</text>
</comment>